<proteinExistence type="predicted"/>
<keyword evidence="1" id="KW-0472">Membrane</keyword>
<gene>
    <name evidence="2" type="ORF">K435DRAFT_900212</name>
</gene>
<keyword evidence="3" id="KW-1185">Reference proteome</keyword>
<keyword evidence="1" id="KW-1133">Transmembrane helix</keyword>
<keyword evidence="1" id="KW-0812">Transmembrane</keyword>
<evidence type="ECO:0000256" key="1">
    <source>
        <dbReference type="SAM" id="Phobius"/>
    </source>
</evidence>
<dbReference type="EMBL" id="ML179224">
    <property type="protein sequence ID" value="THU94442.1"/>
    <property type="molecule type" value="Genomic_DNA"/>
</dbReference>
<organism evidence="2 3">
    <name type="scientific">Dendrothele bispora (strain CBS 962.96)</name>
    <dbReference type="NCBI Taxonomy" id="1314807"/>
    <lineage>
        <taxon>Eukaryota</taxon>
        <taxon>Fungi</taxon>
        <taxon>Dikarya</taxon>
        <taxon>Basidiomycota</taxon>
        <taxon>Agaricomycotina</taxon>
        <taxon>Agaricomycetes</taxon>
        <taxon>Agaricomycetidae</taxon>
        <taxon>Agaricales</taxon>
        <taxon>Agaricales incertae sedis</taxon>
        <taxon>Dendrothele</taxon>
    </lineage>
</organism>
<sequence length="414" mass="44493">MELCGRIIFVQFEQHRGGGGGVYTPNPVISHSSIRLETPSVPSLLVLQRTNWNLNRLRYLPLKKFRPDGPVSREQEKGQGITAIIQVEAASPSSTPSGVFGGGSSLPGLSRNNTSNLSLCFYFSSYCVYFGCFWVFNIIFTYDLFCSEVHYLATNANDSSNSSRRDNDNDDVWFRGECLLEFTLTGVVGIVLETSAKPLKVPNRAGSPPVTAAMTGNNSGGGGGGGGLGPGVMYHPEFVDAEEEDFDYIESGEGEGGWGTSTELLYVFLPIASTPASFNSFNQRGAGSPPQWIIEEDETLPNNSNAPYPVASHPYPGAGAGGGGGGMAGGGGGRYYAPSIAGRCLLSWPTQSSSLVLFKLKSKQAEILRFSTHSNLSTAPLLPHYVIDIRFKPPLDVISEKWMLPTNHPRTCPS</sequence>
<dbReference type="Proteomes" id="UP000297245">
    <property type="component" value="Unassembled WGS sequence"/>
</dbReference>
<evidence type="ECO:0000313" key="3">
    <source>
        <dbReference type="Proteomes" id="UP000297245"/>
    </source>
</evidence>
<name>A0A4S8LXN4_DENBC</name>
<evidence type="ECO:0000313" key="2">
    <source>
        <dbReference type="EMBL" id="THU94442.1"/>
    </source>
</evidence>
<accession>A0A4S8LXN4</accession>
<reference evidence="2 3" key="1">
    <citation type="journal article" date="2019" name="Nat. Ecol. Evol.">
        <title>Megaphylogeny resolves global patterns of mushroom evolution.</title>
        <authorList>
            <person name="Varga T."/>
            <person name="Krizsan K."/>
            <person name="Foldi C."/>
            <person name="Dima B."/>
            <person name="Sanchez-Garcia M."/>
            <person name="Sanchez-Ramirez S."/>
            <person name="Szollosi G.J."/>
            <person name="Szarkandi J.G."/>
            <person name="Papp V."/>
            <person name="Albert L."/>
            <person name="Andreopoulos W."/>
            <person name="Angelini C."/>
            <person name="Antonin V."/>
            <person name="Barry K.W."/>
            <person name="Bougher N.L."/>
            <person name="Buchanan P."/>
            <person name="Buyck B."/>
            <person name="Bense V."/>
            <person name="Catcheside P."/>
            <person name="Chovatia M."/>
            <person name="Cooper J."/>
            <person name="Damon W."/>
            <person name="Desjardin D."/>
            <person name="Finy P."/>
            <person name="Geml J."/>
            <person name="Haridas S."/>
            <person name="Hughes K."/>
            <person name="Justo A."/>
            <person name="Karasinski D."/>
            <person name="Kautmanova I."/>
            <person name="Kiss B."/>
            <person name="Kocsube S."/>
            <person name="Kotiranta H."/>
            <person name="LaButti K.M."/>
            <person name="Lechner B.E."/>
            <person name="Liimatainen K."/>
            <person name="Lipzen A."/>
            <person name="Lukacs Z."/>
            <person name="Mihaltcheva S."/>
            <person name="Morgado L.N."/>
            <person name="Niskanen T."/>
            <person name="Noordeloos M.E."/>
            <person name="Ohm R.A."/>
            <person name="Ortiz-Santana B."/>
            <person name="Ovrebo C."/>
            <person name="Racz N."/>
            <person name="Riley R."/>
            <person name="Savchenko A."/>
            <person name="Shiryaev A."/>
            <person name="Soop K."/>
            <person name="Spirin V."/>
            <person name="Szebenyi C."/>
            <person name="Tomsovsky M."/>
            <person name="Tulloss R.E."/>
            <person name="Uehling J."/>
            <person name="Grigoriev I.V."/>
            <person name="Vagvolgyi C."/>
            <person name="Papp T."/>
            <person name="Martin F.M."/>
            <person name="Miettinen O."/>
            <person name="Hibbett D.S."/>
            <person name="Nagy L.G."/>
        </authorList>
    </citation>
    <scope>NUCLEOTIDE SEQUENCE [LARGE SCALE GENOMIC DNA]</scope>
    <source>
        <strain evidence="2 3">CBS 962.96</strain>
    </source>
</reference>
<protein>
    <submittedName>
        <fullName evidence="2">Uncharacterized protein</fullName>
    </submittedName>
</protein>
<feature type="transmembrane region" description="Helical" evidence="1">
    <location>
        <begin position="119"/>
        <end position="140"/>
    </location>
</feature>
<dbReference type="AlphaFoldDB" id="A0A4S8LXN4"/>